<evidence type="ECO:0000313" key="1">
    <source>
        <dbReference type="EMBL" id="CEO90380.1"/>
    </source>
</evidence>
<protein>
    <submittedName>
        <fullName evidence="1">Uncharacterized protein</fullName>
    </submittedName>
</protein>
<dbReference type="EMBL" id="CDRZ01000284">
    <property type="protein sequence ID" value="CEO90380.1"/>
    <property type="molecule type" value="Genomic_DNA"/>
</dbReference>
<dbReference type="Proteomes" id="UP000046155">
    <property type="component" value="Unassembled WGS sequence"/>
</dbReference>
<reference evidence="2" key="1">
    <citation type="submission" date="2015-01" db="EMBL/GenBank/DDBJ databases">
        <authorList>
            <person name="Manzoor Shahid"/>
            <person name="Zubair Saima"/>
        </authorList>
    </citation>
    <scope>NUCLEOTIDE SEQUENCE [LARGE SCALE GENOMIC DNA]</scope>
    <source>
        <strain evidence="2">Sp3</strain>
    </source>
</reference>
<dbReference type="AlphaFoldDB" id="A0A0B7MK18"/>
<gene>
    <name evidence="1" type="ORF">SSCH_830001</name>
</gene>
<name>A0A0B7MK18_9FIRM</name>
<keyword evidence="2" id="KW-1185">Reference proteome</keyword>
<evidence type="ECO:0000313" key="2">
    <source>
        <dbReference type="Proteomes" id="UP000046155"/>
    </source>
</evidence>
<organism evidence="1 2">
    <name type="scientific">Syntrophaceticus schinkii</name>
    <dbReference type="NCBI Taxonomy" id="499207"/>
    <lineage>
        <taxon>Bacteria</taxon>
        <taxon>Bacillati</taxon>
        <taxon>Bacillota</taxon>
        <taxon>Clostridia</taxon>
        <taxon>Thermoanaerobacterales</taxon>
        <taxon>Thermoanaerobacterales Family III. Incertae Sedis</taxon>
        <taxon>Syntrophaceticus</taxon>
    </lineage>
</organism>
<proteinExistence type="predicted"/>
<sequence>MRVRGLKQAYIDRVRNEGKVAPRAGAWIETALSSTVQNPGGRTPCGCVD</sequence>
<accession>A0A0B7MK18</accession>